<keyword evidence="3" id="KW-1185">Reference proteome</keyword>
<dbReference type="AlphaFoldDB" id="A0A511H8J3"/>
<organism evidence="1 4">
    <name type="scientific">Myxococcus virescens</name>
    <dbReference type="NCBI Taxonomy" id="83456"/>
    <lineage>
        <taxon>Bacteria</taxon>
        <taxon>Pseudomonadati</taxon>
        <taxon>Myxococcota</taxon>
        <taxon>Myxococcia</taxon>
        <taxon>Myxococcales</taxon>
        <taxon>Cystobacterineae</taxon>
        <taxon>Myxococcaceae</taxon>
        <taxon>Myxococcus</taxon>
    </lineage>
</organism>
<protein>
    <submittedName>
        <fullName evidence="1">Uncharacterized protein</fullName>
    </submittedName>
</protein>
<evidence type="ECO:0000313" key="2">
    <source>
        <dbReference type="EMBL" id="SDD94323.1"/>
    </source>
</evidence>
<comment type="caution">
    <text evidence="1">The sequence shown here is derived from an EMBL/GenBank/DDBJ whole genome shotgun (WGS) entry which is preliminary data.</text>
</comment>
<gene>
    <name evidence="1" type="ORF">MVI01_16410</name>
    <name evidence="2" type="ORF">SAMN04488504_103342</name>
</gene>
<dbReference type="PROSITE" id="PS51257">
    <property type="entry name" value="PROKAR_LIPOPROTEIN"/>
    <property type="match status" value="1"/>
</dbReference>
<accession>A0A511H8J3</accession>
<evidence type="ECO:0000313" key="1">
    <source>
        <dbReference type="EMBL" id="GEL69857.1"/>
    </source>
</evidence>
<sequence>MQLRRHASPRSLSWTVLMAGALLTSGCTDQPAGVGLGFTTPSPWNATPQMEITTTWNGGPMYWAP</sequence>
<reference evidence="1 4" key="2">
    <citation type="submission" date="2019-07" db="EMBL/GenBank/DDBJ databases">
        <title>Whole genome shotgun sequence of Myxococcus virescens NBRC 100334.</title>
        <authorList>
            <person name="Hosoyama A."/>
            <person name="Uohara A."/>
            <person name="Ohji S."/>
            <person name="Ichikawa N."/>
        </authorList>
    </citation>
    <scope>NUCLEOTIDE SEQUENCE [LARGE SCALE GENOMIC DNA]</scope>
    <source>
        <strain evidence="1 4">NBRC 100334</strain>
    </source>
</reference>
<proteinExistence type="predicted"/>
<dbReference type="Proteomes" id="UP000321224">
    <property type="component" value="Unassembled WGS sequence"/>
</dbReference>
<dbReference type="Proteomes" id="UP000198717">
    <property type="component" value="Unassembled WGS sequence"/>
</dbReference>
<dbReference type="EMBL" id="FNAJ01000003">
    <property type="protein sequence ID" value="SDD94323.1"/>
    <property type="molecule type" value="Genomic_DNA"/>
</dbReference>
<evidence type="ECO:0000313" key="3">
    <source>
        <dbReference type="Proteomes" id="UP000198717"/>
    </source>
</evidence>
<dbReference type="RefSeq" id="WP_090489410.1">
    <property type="nucleotide sequence ID" value="NZ_BJVY01000006.1"/>
</dbReference>
<reference evidence="2 3" key="1">
    <citation type="submission" date="2016-10" db="EMBL/GenBank/DDBJ databases">
        <authorList>
            <person name="Varghese N."/>
            <person name="Submissions S."/>
        </authorList>
    </citation>
    <scope>NUCLEOTIDE SEQUENCE [LARGE SCALE GENOMIC DNA]</scope>
    <source>
        <strain evidence="2 3">DSM 2260</strain>
    </source>
</reference>
<name>A0A511H8J3_9BACT</name>
<evidence type="ECO:0000313" key="4">
    <source>
        <dbReference type="Proteomes" id="UP000321224"/>
    </source>
</evidence>
<dbReference type="EMBL" id="BJVY01000006">
    <property type="protein sequence ID" value="GEL69857.1"/>
    <property type="molecule type" value="Genomic_DNA"/>
</dbReference>